<evidence type="ECO:0008006" key="4">
    <source>
        <dbReference type="Google" id="ProtNLM"/>
    </source>
</evidence>
<proteinExistence type="predicted"/>
<dbReference type="AlphaFoldDB" id="A0AA37URD0"/>
<name>A0AA37URD0_9PEZI</name>
<organism evidence="2 3">
    <name type="scientific">Colletotrichum spaethianum</name>
    <dbReference type="NCBI Taxonomy" id="700344"/>
    <lineage>
        <taxon>Eukaryota</taxon>
        <taxon>Fungi</taxon>
        <taxon>Dikarya</taxon>
        <taxon>Ascomycota</taxon>
        <taxon>Pezizomycotina</taxon>
        <taxon>Sordariomycetes</taxon>
        <taxon>Hypocreomycetidae</taxon>
        <taxon>Glomerellales</taxon>
        <taxon>Glomerellaceae</taxon>
        <taxon>Colletotrichum</taxon>
        <taxon>Colletotrichum spaethianum species complex</taxon>
    </lineage>
</organism>
<feature type="chain" id="PRO_5041325529" description="Secreted protein" evidence="1">
    <location>
        <begin position="18"/>
        <end position="214"/>
    </location>
</feature>
<gene>
    <name evidence="2" type="ORF">ColSpa_07974</name>
</gene>
<keyword evidence="1" id="KW-0732">Signal</keyword>
<evidence type="ECO:0000256" key="1">
    <source>
        <dbReference type="SAM" id="SignalP"/>
    </source>
</evidence>
<dbReference type="EMBL" id="BQXU01000021">
    <property type="protein sequence ID" value="GKT47793.1"/>
    <property type="molecule type" value="Genomic_DNA"/>
</dbReference>
<dbReference type="Proteomes" id="UP001055115">
    <property type="component" value="Unassembled WGS sequence"/>
</dbReference>
<dbReference type="GeneID" id="73328776"/>
<accession>A0AA37URD0</accession>
<dbReference type="RefSeq" id="XP_049130143.1">
    <property type="nucleotide sequence ID" value="XM_049274186.1"/>
</dbReference>
<evidence type="ECO:0000313" key="2">
    <source>
        <dbReference type="EMBL" id="GKT47793.1"/>
    </source>
</evidence>
<reference evidence="2 3" key="1">
    <citation type="submission" date="2022-03" db="EMBL/GenBank/DDBJ databases">
        <title>Genome data of Colletotrichum spp.</title>
        <authorList>
            <person name="Utami Y.D."/>
            <person name="Hiruma K."/>
        </authorList>
    </citation>
    <scope>NUCLEOTIDE SEQUENCE [LARGE SCALE GENOMIC DNA]</scope>
    <source>
        <strain evidence="2 3">MAFF 239500</strain>
    </source>
</reference>
<comment type="caution">
    <text evidence="2">The sequence shown here is derived from an EMBL/GenBank/DDBJ whole genome shotgun (WGS) entry which is preliminary data.</text>
</comment>
<protein>
    <recommendedName>
        <fullName evidence="4">Secreted protein</fullName>
    </recommendedName>
</protein>
<evidence type="ECO:0000313" key="3">
    <source>
        <dbReference type="Proteomes" id="UP001055115"/>
    </source>
</evidence>
<feature type="signal peptide" evidence="1">
    <location>
        <begin position="1"/>
        <end position="17"/>
    </location>
</feature>
<keyword evidence="3" id="KW-1185">Reference proteome</keyword>
<sequence length="214" mass="23538">MRFILPFLCLGAASAVAQDPLAIPDDFDVEQGEMQVVKGDVFNITFEEFGDTSFDNPLDKRGAMRGTMTVGKTYMDYGCDASIRKTLDQGIRALCDGNGCDGGSTWSRKVQHSEGHRPADATISVRVEAVYKDGYALNKLREGVLESVRPDTTKPKNINWSWRQPGGWEVLQKFAADTRTAVDIAKWVFENIVGPAATKKVGDWIGKVSASQQK</sequence>